<dbReference type="GeneTree" id="ENSGT00940000158524"/>
<feature type="region of interest" description="Disordered" evidence="9">
    <location>
        <begin position="104"/>
        <end position="151"/>
    </location>
</feature>
<dbReference type="InterPro" id="IPR036873">
    <property type="entry name" value="Rhodanese-like_dom_sf"/>
</dbReference>
<keyword evidence="5 8" id="KW-0904">Protein phosphatase</keyword>
<dbReference type="GO" id="GO:0005634">
    <property type="term" value="C:nucleus"/>
    <property type="evidence" value="ECO:0007669"/>
    <property type="project" value="TreeGrafter"/>
</dbReference>
<reference evidence="11" key="3">
    <citation type="submission" date="2025-09" db="UniProtKB">
        <authorList>
            <consortium name="Ensembl"/>
        </authorList>
    </citation>
    <scope>IDENTIFICATION</scope>
</reference>
<evidence type="ECO:0000256" key="7">
    <source>
        <dbReference type="ARBA" id="ARBA00051722"/>
    </source>
</evidence>
<protein>
    <recommendedName>
        <fullName evidence="8">M-phase inducer phosphatase</fullName>
        <ecNumber evidence="8">3.1.3.48</ecNumber>
    </recommendedName>
</protein>
<dbReference type="GO" id="GO:0000086">
    <property type="term" value="P:G2/M transition of mitotic cell cycle"/>
    <property type="evidence" value="ECO:0007669"/>
    <property type="project" value="TreeGrafter"/>
</dbReference>
<dbReference type="Pfam" id="PF06617">
    <property type="entry name" value="M-inducer_phosp"/>
    <property type="match status" value="1"/>
</dbReference>
<dbReference type="GO" id="GO:0110032">
    <property type="term" value="P:positive regulation of G2/MI transition of meiotic cell cycle"/>
    <property type="evidence" value="ECO:0007669"/>
    <property type="project" value="TreeGrafter"/>
</dbReference>
<comment type="catalytic activity">
    <reaction evidence="7 8">
        <text>O-phospho-L-tyrosyl-[protein] + H2O = L-tyrosyl-[protein] + phosphate</text>
        <dbReference type="Rhea" id="RHEA:10684"/>
        <dbReference type="Rhea" id="RHEA-COMP:10136"/>
        <dbReference type="Rhea" id="RHEA-COMP:20101"/>
        <dbReference type="ChEBI" id="CHEBI:15377"/>
        <dbReference type="ChEBI" id="CHEBI:43474"/>
        <dbReference type="ChEBI" id="CHEBI:46858"/>
        <dbReference type="ChEBI" id="CHEBI:61978"/>
        <dbReference type="EC" id="3.1.3.48"/>
    </reaction>
</comment>
<dbReference type="CDD" id="cd01530">
    <property type="entry name" value="Cdc25"/>
    <property type="match status" value="1"/>
</dbReference>
<dbReference type="SMART" id="SM00450">
    <property type="entry name" value="RHOD"/>
    <property type="match status" value="1"/>
</dbReference>
<organism evidence="11 12">
    <name type="scientific">Ciona savignyi</name>
    <name type="common">Pacific transparent sea squirt</name>
    <dbReference type="NCBI Taxonomy" id="51511"/>
    <lineage>
        <taxon>Eukaryota</taxon>
        <taxon>Metazoa</taxon>
        <taxon>Chordata</taxon>
        <taxon>Tunicata</taxon>
        <taxon>Ascidiacea</taxon>
        <taxon>Phlebobranchia</taxon>
        <taxon>Cionidae</taxon>
        <taxon>Ciona</taxon>
    </lineage>
</organism>
<evidence type="ECO:0000313" key="12">
    <source>
        <dbReference type="Proteomes" id="UP000007875"/>
    </source>
</evidence>
<dbReference type="EC" id="3.1.3.48" evidence="8"/>
<evidence type="ECO:0000313" key="11">
    <source>
        <dbReference type="Ensembl" id="ENSCSAVP00000002620.1"/>
    </source>
</evidence>
<evidence type="ECO:0000256" key="8">
    <source>
        <dbReference type="RuleBase" id="RU368028"/>
    </source>
</evidence>
<dbReference type="GO" id="GO:0051301">
    <property type="term" value="P:cell division"/>
    <property type="evidence" value="ECO:0007669"/>
    <property type="project" value="UniProtKB-UniRule"/>
</dbReference>
<evidence type="ECO:0000256" key="5">
    <source>
        <dbReference type="ARBA" id="ARBA00022912"/>
    </source>
</evidence>
<feature type="compositionally biased region" description="Low complexity" evidence="9">
    <location>
        <begin position="121"/>
        <end position="137"/>
    </location>
</feature>
<sequence length="364" mass="41305">MMVVSSEHERSDADEKLLEEMLTENVRVQKIGGLAKIDSPQAPSGLDGLISAPLLLSNKGNTSVNDSVVSRMPKPRELFRSPSAPPVVPSRRALHALKRFQERIDESSTPCGIRRPTSTGADDSMSALLGSSASPASKNNEEHNVSLNRSRSANELDIMRAVDLGSTDPNLVGDFSRVCSLETVPGKHQDLKYISPKTLIDLVNNKFDVGKYEVIDCRYPYEYQGGHVKGANSIWEEEHLHKRFFSSSNPMWAENNGDKYKTPILIFYCEFSSERGPRMARAIRSKDREVNRYPHLHYPEIYVLKDGYKNFFHTNGTEEYCDPQTYRPMLHDDFARELRMCRIKSKTWAGEKTKCGLYNRLKRL</sequence>
<dbReference type="eggNOG" id="KOG3772">
    <property type="taxonomic scope" value="Eukaryota"/>
</dbReference>
<name>H2YBC2_CIOSA</name>
<evidence type="ECO:0000256" key="6">
    <source>
        <dbReference type="ARBA" id="ARBA00023306"/>
    </source>
</evidence>
<dbReference type="GO" id="GO:0005737">
    <property type="term" value="C:cytoplasm"/>
    <property type="evidence" value="ECO:0007669"/>
    <property type="project" value="TreeGrafter"/>
</dbReference>
<keyword evidence="4 8" id="KW-0378">Hydrolase</keyword>
<dbReference type="InParanoid" id="H2YBC2"/>
<evidence type="ECO:0000259" key="10">
    <source>
        <dbReference type="PROSITE" id="PS50206"/>
    </source>
</evidence>
<dbReference type="PANTHER" id="PTHR10828:SF17">
    <property type="entry name" value="PROTEIN-TYROSINE-PHOSPHATASE"/>
    <property type="match status" value="1"/>
</dbReference>
<dbReference type="AlphaFoldDB" id="H2YBC2"/>
<dbReference type="GO" id="GO:0004725">
    <property type="term" value="F:protein tyrosine phosphatase activity"/>
    <property type="evidence" value="ECO:0007669"/>
    <property type="project" value="UniProtKB-UniRule"/>
</dbReference>
<dbReference type="InterPro" id="IPR000751">
    <property type="entry name" value="MPI_Phosphatase"/>
</dbReference>
<reference evidence="11" key="2">
    <citation type="submission" date="2025-08" db="UniProtKB">
        <authorList>
            <consortium name="Ensembl"/>
        </authorList>
    </citation>
    <scope>IDENTIFICATION</scope>
</reference>
<dbReference type="PANTHER" id="PTHR10828">
    <property type="entry name" value="M-PHASE INDUCER PHOSPHATASE DUAL SPECIFICITY PHOSPHATASE CDC25"/>
    <property type="match status" value="1"/>
</dbReference>
<dbReference type="HOGENOM" id="CLU_014464_3_0_1"/>
<dbReference type="GO" id="GO:0010971">
    <property type="term" value="P:positive regulation of G2/M transition of mitotic cell cycle"/>
    <property type="evidence" value="ECO:0007669"/>
    <property type="project" value="TreeGrafter"/>
</dbReference>
<evidence type="ECO:0000256" key="2">
    <source>
        <dbReference type="ARBA" id="ARBA00022618"/>
    </source>
</evidence>
<dbReference type="PRINTS" id="PR00716">
    <property type="entry name" value="MPIPHPHTASE"/>
</dbReference>
<dbReference type="FunFam" id="3.40.250.10:FF:000021">
    <property type="entry name" value="M-phase inducer phosphatase cdc-25.2"/>
    <property type="match status" value="1"/>
</dbReference>
<feature type="domain" description="Rhodanese" evidence="10">
    <location>
        <begin position="208"/>
        <end position="320"/>
    </location>
</feature>
<keyword evidence="12" id="KW-1185">Reference proteome</keyword>
<proteinExistence type="inferred from homology"/>
<accession>H2YBC2</accession>
<dbReference type="PROSITE" id="PS50206">
    <property type="entry name" value="RHODANESE_3"/>
    <property type="match status" value="1"/>
</dbReference>
<evidence type="ECO:0000256" key="4">
    <source>
        <dbReference type="ARBA" id="ARBA00022801"/>
    </source>
</evidence>
<comment type="function">
    <text evidence="8">Tyrosine protein phosphatase which functions as a dosage-dependent inducer of mitotic progression.</text>
</comment>
<dbReference type="Proteomes" id="UP000007875">
    <property type="component" value="Unassembled WGS sequence"/>
</dbReference>
<dbReference type="OMA" id="MHSKCRR"/>
<keyword evidence="6 8" id="KW-0131">Cell cycle</keyword>
<dbReference type="STRING" id="51511.ENSCSAVP00000002620"/>
<evidence type="ECO:0000256" key="3">
    <source>
        <dbReference type="ARBA" id="ARBA00022776"/>
    </source>
</evidence>
<dbReference type="Gene3D" id="3.40.250.10">
    <property type="entry name" value="Rhodanese-like domain"/>
    <property type="match status" value="1"/>
</dbReference>
<dbReference type="SUPFAM" id="SSF52821">
    <property type="entry name" value="Rhodanese/Cell cycle control phosphatase"/>
    <property type="match status" value="1"/>
</dbReference>
<reference evidence="12" key="1">
    <citation type="submission" date="2003-08" db="EMBL/GenBank/DDBJ databases">
        <authorList>
            <person name="Birren B."/>
            <person name="Nusbaum C."/>
            <person name="Abebe A."/>
            <person name="Abouelleil A."/>
            <person name="Adekoya E."/>
            <person name="Ait-zahra M."/>
            <person name="Allen N."/>
            <person name="Allen T."/>
            <person name="An P."/>
            <person name="Anderson M."/>
            <person name="Anderson S."/>
            <person name="Arachchi H."/>
            <person name="Armbruster J."/>
            <person name="Bachantsang P."/>
            <person name="Baldwin J."/>
            <person name="Barry A."/>
            <person name="Bayul T."/>
            <person name="Blitshsteyn B."/>
            <person name="Bloom T."/>
            <person name="Blye J."/>
            <person name="Boguslavskiy L."/>
            <person name="Borowsky M."/>
            <person name="Boukhgalter B."/>
            <person name="Brunache A."/>
            <person name="Butler J."/>
            <person name="Calixte N."/>
            <person name="Calvo S."/>
            <person name="Camarata J."/>
            <person name="Campo K."/>
            <person name="Chang J."/>
            <person name="Cheshatsang Y."/>
            <person name="Citroen M."/>
            <person name="Collymore A."/>
            <person name="Considine T."/>
            <person name="Cook A."/>
            <person name="Cooke P."/>
            <person name="Corum B."/>
            <person name="Cuomo C."/>
            <person name="David R."/>
            <person name="Dawoe T."/>
            <person name="Degray S."/>
            <person name="Dodge S."/>
            <person name="Dooley K."/>
            <person name="Dorje P."/>
            <person name="Dorjee K."/>
            <person name="Dorris L."/>
            <person name="Duffey N."/>
            <person name="Dupes A."/>
            <person name="Elkins T."/>
            <person name="Engels R."/>
            <person name="Erickson J."/>
            <person name="Farina A."/>
            <person name="Faro S."/>
            <person name="Ferreira P."/>
            <person name="Fischer H."/>
            <person name="Fitzgerald M."/>
            <person name="Foley K."/>
            <person name="Gage D."/>
            <person name="Galagan J."/>
            <person name="Gearin G."/>
            <person name="Gnerre S."/>
            <person name="Gnirke A."/>
            <person name="Goyette A."/>
            <person name="Graham J."/>
            <person name="Grandbois E."/>
            <person name="Gyaltsen K."/>
            <person name="Hafez N."/>
            <person name="Hagopian D."/>
            <person name="Hagos B."/>
            <person name="Hall J."/>
            <person name="Hatcher B."/>
            <person name="Heller A."/>
            <person name="Higgins H."/>
            <person name="Honan T."/>
            <person name="Horn A."/>
            <person name="Houde N."/>
            <person name="Hughes L."/>
            <person name="Hulme W."/>
            <person name="Husby E."/>
            <person name="Iliev I."/>
            <person name="Jaffe D."/>
            <person name="Jones C."/>
            <person name="Kamal M."/>
            <person name="Kamat A."/>
            <person name="Kamvysselis M."/>
            <person name="Karlsson E."/>
            <person name="Kells C."/>
            <person name="Kieu A."/>
            <person name="Kisner P."/>
            <person name="Kodira C."/>
            <person name="Kulbokas E."/>
            <person name="Labutti K."/>
            <person name="Lama D."/>
            <person name="Landers T."/>
            <person name="Leger J."/>
            <person name="Levine S."/>
            <person name="Lewis D."/>
            <person name="Lewis T."/>
            <person name="Lindblad-toh K."/>
            <person name="Liu X."/>
            <person name="Lokyitsang T."/>
            <person name="Lokyitsang Y."/>
            <person name="Lucien O."/>
            <person name="Lui A."/>
            <person name="Ma L.J."/>
            <person name="Mabbitt R."/>
            <person name="Macdonald J."/>
            <person name="Maclean C."/>
            <person name="Major J."/>
            <person name="Manning J."/>
            <person name="Marabella R."/>
            <person name="Maru K."/>
            <person name="Matthews C."/>
            <person name="Mauceli E."/>
            <person name="Mccarthy M."/>
            <person name="Mcdonough S."/>
            <person name="Mcghee T."/>
            <person name="Meldrim J."/>
            <person name="Meneus L."/>
            <person name="Mesirov J."/>
            <person name="Mihalev A."/>
            <person name="Mihova T."/>
            <person name="Mikkelsen T."/>
            <person name="Mlenga V."/>
            <person name="Moru K."/>
            <person name="Mozes J."/>
            <person name="Mulrain L."/>
            <person name="Munson G."/>
            <person name="Naylor J."/>
            <person name="Newes C."/>
            <person name="Nguyen C."/>
            <person name="Nguyen N."/>
            <person name="Nguyen T."/>
            <person name="Nicol R."/>
            <person name="Nielsen C."/>
            <person name="Nizzari M."/>
            <person name="Norbu C."/>
            <person name="Norbu N."/>
            <person name="O'donnell P."/>
            <person name="Okoawo O."/>
            <person name="O'leary S."/>
            <person name="Omotosho B."/>
            <person name="O'neill K."/>
            <person name="Osman S."/>
            <person name="Parker S."/>
            <person name="Perrin D."/>
            <person name="Phunkhang P."/>
            <person name="Piqani B."/>
            <person name="Purcell S."/>
            <person name="Rachupka T."/>
            <person name="Ramasamy U."/>
            <person name="Rameau R."/>
            <person name="Ray V."/>
            <person name="Raymond C."/>
            <person name="Retta R."/>
            <person name="Richardson S."/>
            <person name="Rise C."/>
            <person name="Rodriguez J."/>
            <person name="Rogers J."/>
            <person name="Rogov P."/>
            <person name="Rutman M."/>
            <person name="Schupbach R."/>
            <person name="Seaman C."/>
            <person name="Settipalli S."/>
            <person name="Sharpe T."/>
            <person name="Sheridan J."/>
            <person name="Sherpa N."/>
            <person name="Shi J."/>
            <person name="Smirnov S."/>
            <person name="Smith C."/>
            <person name="Sougnez C."/>
            <person name="Spencer B."/>
            <person name="Stalker J."/>
            <person name="Stange-thomann N."/>
            <person name="Stavropoulos S."/>
            <person name="Stetson K."/>
            <person name="Stone C."/>
            <person name="Stone S."/>
            <person name="Stubbs M."/>
            <person name="Talamas J."/>
            <person name="Tchuinga P."/>
            <person name="Tenzing P."/>
            <person name="Tesfaye S."/>
            <person name="Theodore J."/>
            <person name="Thoulutsang Y."/>
            <person name="Topham K."/>
            <person name="Towey S."/>
            <person name="Tsamla T."/>
            <person name="Tsomo N."/>
            <person name="Vallee D."/>
            <person name="Vassiliev H."/>
            <person name="Venkataraman V."/>
            <person name="Vinson J."/>
            <person name="Vo A."/>
            <person name="Wade C."/>
            <person name="Wang S."/>
            <person name="Wangchuk T."/>
            <person name="Wangdi T."/>
            <person name="Whittaker C."/>
            <person name="Wilkinson J."/>
            <person name="Wu Y."/>
            <person name="Wyman D."/>
            <person name="Yadav S."/>
            <person name="Yang S."/>
            <person name="Yang X."/>
            <person name="Yeager S."/>
            <person name="Yee E."/>
            <person name="Young G."/>
            <person name="Zainoun J."/>
            <person name="Zembeck L."/>
            <person name="Zimmer A."/>
            <person name="Zody M."/>
            <person name="Lander E."/>
        </authorList>
    </citation>
    <scope>NUCLEOTIDE SEQUENCE [LARGE SCALE GENOMIC DNA]</scope>
</reference>
<dbReference type="Ensembl" id="ENSCSAVT00000002661.1">
    <property type="protein sequence ID" value="ENSCSAVP00000002620.1"/>
    <property type="gene ID" value="ENSCSAVG00000001553.1"/>
</dbReference>
<evidence type="ECO:0000256" key="9">
    <source>
        <dbReference type="SAM" id="MobiDB-lite"/>
    </source>
</evidence>
<comment type="similarity">
    <text evidence="1 8">Belongs to the MPI phosphatase family.</text>
</comment>
<keyword evidence="2 8" id="KW-0132">Cell division</keyword>
<keyword evidence="3 8" id="KW-0498">Mitosis</keyword>
<evidence type="ECO:0000256" key="1">
    <source>
        <dbReference type="ARBA" id="ARBA00011065"/>
    </source>
</evidence>
<dbReference type="Pfam" id="PF00581">
    <property type="entry name" value="Rhodanese"/>
    <property type="match status" value="1"/>
</dbReference>
<dbReference type="InterPro" id="IPR001763">
    <property type="entry name" value="Rhodanese-like_dom"/>
</dbReference>